<dbReference type="InterPro" id="IPR011721">
    <property type="entry name" value="CHP02096"/>
</dbReference>
<dbReference type="InterPro" id="IPR037401">
    <property type="entry name" value="SnoaL-like"/>
</dbReference>
<proteinExistence type="predicted"/>
<comment type="caution">
    <text evidence="2">The sequence shown here is derived from an EMBL/GenBank/DDBJ whole genome shotgun (WGS) entry which is preliminary data.</text>
</comment>
<sequence length="137" mass="15228">MSAVRTAAIDLIQAYYEAFNAKDWDGMVSCVGDNIHHDVNEGGVRGGKEKFRAFLVHMDTCYDETLTDLQYFANDAGTRGAAEFIVNGTYKETDGDLPQAKGQTYRLPAGAFFEFDNGSISRVTTYYNLSNWIEQVG</sequence>
<evidence type="ECO:0000313" key="3">
    <source>
        <dbReference type="Proteomes" id="UP001596303"/>
    </source>
</evidence>
<organism evidence="2 3">
    <name type="scientific">Ponticaulis profundi</name>
    <dbReference type="NCBI Taxonomy" id="2665222"/>
    <lineage>
        <taxon>Bacteria</taxon>
        <taxon>Pseudomonadati</taxon>
        <taxon>Pseudomonadota</taxon>
        <taxon>Alphaproteobacteria</taxon>
        <taxon>Hyphomonadales</taxon>
        <taxon>Hyphomonadaceae</taxon>
        <taxon>Ponticaulis</taxon>
    </lineage>
</organism>
<dbReference type="SUPFAM" id="SSF54427">
    <property type="entry name" value="NTF2-like"/>
    <property type="match status" value="1"/>
</dbReference>
<reference evidence="3" key="1">
    <citation type="journal article" date="2019" name="Int. J. Syst. Evol. Microbiol.">
        <title>The Global Catalogue of Microorganisms (GCM) 10K type strain sequencing project: providing services to taxonomists for standard genome sequencing and annotation.</title>
        <authorList>
            <consortium name="The Broad Institute Genomics Platform"/>
            <consortium name="The Broad Institute Genome Sequencing Center for Infectious Disease"/>
            <person name="Wu L."/>
            <person name="Ma J."/>
        </authorList>
    </citation>
    <scope>NUCLEOTIDE SEQUENCE [LARGE SCALE GENOMIC DNA]</scope>
    <source>
        <strain evidence="3">CGMCC-1.15741</strain>
    </source>
</reference>
<dbReference type="Pfam" id="PF12680">
    <property type="entry name" value="SnoaL_2"/>
    <property type="match status" value="1"/>
</dbReference>
<dbReference type="NCBIfam" id="TIGR02096">
    <property type="entry name" value="ketosteroid isomerase-related protein"/>
    <property type="match status" value="1"/>
</dbReference>
<dbReference type="RefSeq" id="WP_377379261.1">
    <property type="nucleotide sequence ID" value="NZ_JBHSSW010000013.1"/>
</dbReference>
<dbReference type="GO" id="GO:0016853">
    <property type="term" value="F:isomerase activity"/>
    <property type="evidence" value="ECO:0007669"/>
    <property type="project" value="UniProtKB-KW"/>
</dbReference>
<keyword evidence="3" id="KW-1185">Reference proteome</keyword>
<keyword evidence="2" id="KW-0413">Isomerase</keyword>
<gene>
    <name evidence="2" type="ORF">ACFQDM_11755</name>
</gene>
<dbReference type="Proteomes" id="UP001596303">
    <property type="component" value="Unassembled WGS sequence"/>
</dbReference>
<protein>
    <submittedName>
        <fullName evidence="2">Ketosteroid isomerase-related protein</fullName>
    </submittedName>
</protein>
<dbReference type="InterPro" id="IPR032710">
    <property type="entry name" value="NTF2-like_dom_sf"/>
</dbReference>
<evidence type="ECO:0000259" key="1">
    <source>
        <dbReference type="Pfam" id="PF12680"/>
    </source>
</evidence>
<accession>A0ABW1SB20</accession>
<evidence type="ECO:0000313" key="2">
    <source>
        <dbReference type="EMBL" id="MFC6198761.1"/>
    </source>
</evidence>
<dbReference type="Gene3D" id="3.10.450.50">
    <property type="match status" value="1"/>
</dbReference>
<name>A0ABW1SB20_9PROT</name>
<feature type="domain" description="SnoaL-like" evidence="1">
    <location>
        <begin position="12"/>
        <end position="122"/>
    </location>
</feature>
<dbReference type="EMBL" id="JBHSSW010000013">
    <property type="protein sequence ID" value="MFC6198761.1"/>
    <property type="molecule type" value="Genomic_DNA"/>
</dbReference>